<comment type="caution">
    <text evidence="1">The sequence shown here is derived from an EMBL/GenBank/DDBJ whole genome shotgun (WGS) entry which is preliminary data.</text>
</comment>
<reference evidence="1" key="1">
    <citation type="submission" date="2021-04" db="EMBL/GenBank/DDBJ databases">
        <title>Genome seq and assembly of Bacillus sp.</title>
        <authorList>
            <person name="Chhetri G."/>
        </authorList>
    </citation>
    <scope>NUCLEOTIDE SEQUENCE</scope>
    <source>
        <strain evidence="1">RG28</strain>
    </source>
</reference>
<dbReference type="EMBL" id="JAGIYQ010000021">
    <property type="protein sequence ID" value="MBP0727260.1"/>
    <property type="molecule type" value="Genomic_DNA"/>
</dbReference>
<keyword evidence="2" id="KW-1185">Reference proteome</keyword>
<evidence type="ECO:0000313" key="2">
    <source>
        <dbReference type="Proteomes" id="UP000682134"/>
    </source>
</evidence>
<dbReference type="Proteomes" id="UP000682134">
    <property type="component" value="Unassembled WGS sequence"/>
</dbReference>
<dbReference type="Pfam" id="PF10955">
    <property type="entry name" value="Fin"/>
    <property type="match status" value="1"/>
</dbReference>
<dbReference type="RefSeq" id="WP_209407596.1">
    <property type="nucleotide sequence ID" value="NZ_JAGIYQ010000021.1"/>
</dbReference>
<name>A0A940NSZ0_9BACI</name>
<dbReference type="GO" id="GO:0010468">
    <property type="term" value="P:regulation of gene expression"/>
    <property type="evidence" value="ECO:0007669"/>
    <property type="project" value="InterPro"/>
</dbReference>
<accession>A0A940NSZ0</accession>
<sequence length="77" mass="9027">MDSIRFKCRYCEQPLGSISNEQLQQLSKNYTGLFNEELDGHVYYRSDGDILIQTVCSSCEEALSLFPHYHEYKSFLH</sequence>
<gene>
    <name evidence="1" type="ORF">J5Y03_19100</name>
</gene>
<organism evidence="1 2">
    <name type="scientific">Gottfriedia endophytica</name>
    <dbReference type="NCBI Taxonomy" id="2820819"/>
    <lineage>
        <taxon>Bacteria</taxon>
        <taxon>Bacillati</taxon>
        <taxon>Bacillota</taxon>
        <taxon>Bacilli</taxon>
        <taxon>Bacillales</taxon>
        <taxon>Bacillaceae</taxon>
        <taxon>Gottfriedia</taxon>
    </lineage>
</organism>
<evidence type="ECO:0000313" key="1">
    <source>
        <dbReference type="EMBL" id="MBP0727260.1"/>
    </source>
</evidence>
<dbReference type="AlphaFoldDB" id="A0A940NSZ0"/>
<proteinExistence type="predicted"/>
<protein>
    <submittedName>
        <fullName evidence="1">DUF2757 family protein</fullName>
    </submittedName>
</protein>
<dbReference type="InterPro" id="IPR020115">
    <property type="entry name" value="Fin"/>
</dbReference>